<proteinExistence type="predicted"/>
<dbReference type="PANTHER" id="PTHR10587">
    <property type="entry name" value="GLYCOSYL TRANSFERASE-RELATED"/>
    <property type="match status" value="1"/>
</dbReference>
<dbReference type="InterPro" id="IPR050248">
    <property type="entry name" value="Polysacc_deacetylase_ArnD"/>
</dbReference>
<sequence length="463" mass="54012">MKSFVWKISGIVFISIIFIFLMSFYYKTLRVQSVPANGSKQIEKSQYDGVDLISDIEDKKEFHSAIHYPRFQSSKLNASIQSYVKEEKRRFHEQIQSQKWRLFKDPSNFSLTFRLYPVTDSVYSFVFTSESHSDGEKESKDFKIFIVDLAAERFINSQDILEIDEKTKEKLHVQLTDQFLQSKKYKKSFSKKKLNKWLNHPYNDFSNIYLTNKFIVFKFHSNEVTEGAESPEISIPLTKGKELLTEEWRKRLWMEENKPKKAEPLPKKPPIQKDEPIKSKKIVALTFDDGPHPKYTTEILDLLKSYHAKATFFVIGQRVNFYPNIVKRIGSEGHEICNHSFSHKDFTTIKKEKILEEINMTDQEIFKASGLKANCVRPPYGAVNQKVRSAIEKPIILWTVDTLDWKTDDPKKVLKIVQAKTKNGSIILMHDIHSSTVEALKLILPYLKQQGYEFVTVSEISKK</sequence>
<reference evidence="2 3" key="1">
    <citation type="submission" date="2016-04" db="EMBL/GenBank/DDBJ databases">
        <title>Draft genome sequence of Aeribacillus pallidus 8m3 from petroleum reservoir.</title>
        <authorList>
            <person name="Poltaraus A.B."/>
            <person name="Nazina T.N."/>
            <person name="Tourova T.P."/>
            <person name="Malakho S.M."/>
            <person name="Korshunova A.V."/>
            <person name="Sokolova D.S."/>
        </authorList>
    </citation>
    <scope>NUCLEOTIDE SEQUENCE [LARGE SCALE GENOMIC DNA]</scope>
    <source>
        <strain evidence="2 3">8m3</strain>
    </source>
</reference>
<name>A0A165WGI8_9BACI</name>
<dbReference type="EMBL" id="LWBR01000072">
    <property type="protein sequence ID" value="KZN94954.1"/>
    <property type="molecule type" value="Genomic_DNA"/>
</dbReference>
<keyword evidence="3" id="KW-1185">Reference proteome</keyword>
<dbReference type="InterPro" id="IPR002509">
    <property type="entry name" value="NODB_dom"/>
</dbReference>
<dbReference type="Gene3D" id="3.20.20.370">
    <property type="entry name" value="Glycoside hydrolase/deacetylase"/>
    <property type="match status" value="1"/>
</dbReference>
<dbReference type="STRING" id="33936.AZI98_16865"/>
<dbReference type="InterPro" id="IPR011330">
    <property type="entry name" value="Glyco_hydro/deAcase_b/a-brl"/>
</dbReference>
<evidence type="ECO:0000259" key="1">
    <source>
        <dbReference type="PROSITE" id="PS51677"/>
    </source>
</evidence>
<organism evidence="2 3">
    <name type="scientific">Aeribacillus pallidus</name>
    <dbReference type="NCBI Taxonomy" id="33936"/>
    <lineage>
        <taxon>Bacteria</taxon>
        <taxon>Bacillati</taxon>
        <taxon>Bacillota</taxon>
        <taxon>Bacilli</taxon>
        <taxon>Bacillales</taxon>
        <taxon>Bacillaceae</taxon>
        <taxon>Aeribacillus</taxon>
    </lineage>
</organism>
<dbReference type="SUPFAM" id="SSF88713">
    <property type="entry name" value="Glycoside hydrolase/deacetylase"/>
    <property type="match status" value="1"/>
</dbReference>
<dbReference type="OrthoDB" id="9812065at2"/>
<accession>A0A161WUI5</accession>
<dbReference type="RefSeq" id="WP_063389411.1">
    <property type="nucleotide sequence ID" value="NZ_LVHY01000125.1"/>
</dbReference>
<dbReference type="GO" id="GO:0005975">
    <property type="term" value="P:carbohydrate metabolic process"/>
    <property type="evidence" value="ECO:0007669"/>
    <property type="project" value="InterPro"/>
</dbReference>
<dbReference type="AlphaFoldDB" id="A0A165WGI8"/>
<dbReference type="Proteomes" id="UP000076476">
    <property type="component" value="Unassembled WGS sequence"/>
</dbReference>
<feature type="domain" description="NodB homology" evidence="1">
    <location>
        <begin position="281"/>
        <end position="455"/>
    </location>
</feature>
<accession>A0A165WGI8</accession>
<evidence type="ECO:0000313" key="3">
    <source>
        <dbReference type="Proteomes" id="UP000076476"/>
    </source>
</evidence>
<comment type="caution">
    <text evidence="2">The sequence shown here is derived from an EMBL/GenBank/DDBJ whole genome shotgun (WGS) entry which is preliminary data.</text>
</comment>
<evidence type="ECO:0000313" key="2">
    <source>
        <dbReference type="EMBL" id="KZN94954.1"/>
    </source>
</evidence>
<protein>
    <recommendedName>
        <fullName evidence="1">NodB homology domain-containing protein</fullName>
    </recommendedName>
</protein>
<dbReference type="PROSITE" id="PS51677">
    <property type="entry name" value="NODB"/>
    <property type="match status" value="1"/>
</dbReference>
<gene>
    <name evidence="2" type="ORF">AZI98_16865</name>
</gene>
<dbReference type="CDD" id="cd10954">
    <property type="entry name" value="CE4_CtAXE_like"/>
    <property type="match status" value="1"/>
</dbReference>
<dbReference type="GO" id="GO:0016810">
    <property type="term" value="F:hydrolase activity, acting on carbon-nitrogen (but not peptide) bonds"/>
    <property type="evidence" value="ECO:0007669"/>
    <property type="project" value="InterPro"/>
</dbReference>
<dbReference type="Pfam" id="PF01522">
    <property type="entry name" value="Polysacc_deac_1"/>
    <property type="match status" value="1"/>
</dbReference>